<keyword evidence="4 13" id="KW-0378">Hydrolase</keyword>
<evidence type="ECO:0000256" key="9">
    <source>
        <dbReference type="SAM" id="SignalP"/>
    </source>
</evidence>
<dbReference type="Pfam" id="PF00728">
    <property type="entry name" value="Glyco_hydro_20"/>
    <property type="match status" value="1"/>
</dbReference>
<name>A0A7H0LGS0_9SPHN</name>
<dbReference type="EMBL" id="CP061038">
    <property type="protein sequence ID" value="QNQ08873.1"/>
    <property type="molecule type" value="Genomic_DNA"/>
</dbReference>
<evidence type="ECO:0000259" key="12">
    <source>
        <dbReference type="Pfam" id="PF13290"/>
    </source>
</evidence>
<dbReference type="SUPFAM" id="SSF51445">
    <property type="entry name" value="(Trans)glycosidases"/>
    <property type="match status" value="1"/>
</dbReference>
<dbReference type="CDD" id="cd06563">
    <property type="entry name" value="GH20_chitobiase-like"/>
    <property type="match status" value="1"/>
</dbReference>
<feature type="chain" id="PRO_5028974581" description="beta-N-acetylhexosaminidase" evidence="9">
    <location>
        <begin position="24"/>
        <end position="756"/>
    </location>
</feature>
<dbReference type="Gene3D" id="3.30.379.10">
    <property type="entry name" value="Chitobiase/beta-hexosaminidase domain 2-like"/>
    <property type="match status" value="1"/>
</dbReference>
<dbReference type="GO" id="GO:0004563">
    <property type="term" value="F:beta-N-acetylhexosaminidase activity"/>
    <property type="evidence" value="ECO:0007669"/>
    <property type="project" value="UniProtKB-EC"/>
</dbReference>
<evidence type="ECO:0000256" key="2">
    <source>
        <dbReference type="ARBA" id="ARBA00006285"/>
    </source>
</evidence>
<evidence type="ECO:0000256" key="8">
    <source>
        <dbReference type="PIRSR" id="PIRSR625705-1"/>
    </source>
</evidence>
<dbReference type="Proteomes" id="UP000516148">
    <property type="component" value="Chromosome"/>
</dbReference>
<evidence type="ECO:0000256" key="3">
    <source>
        <dbReference type="ARBA" id="ARBA00012663"/>
    </source>
</evidence>
<gene>
    <name evidence="13" type="ORF">H3Z74_19505</name>
</gene>
<dbReference type="InterPro" id="IPR015882">
    <property type="entry name" value="HEX_bac_N"/>
</dbReference>
<dbReference type="GO" id="GO:0030203">
    <property type="term" value="P:glycosaminoglycan metabolic process"/>
    <property type="evidence" value="ECO:0007669"/>
    <property type="project" value="TreeGrafter"/>
</dbReference>
<evidence type="ECO:0000256" key="7">
    <source>
        <dbReference type="ARBA" id="ARBA00033000"/>
    </source>
</evidence>
<keyword evidence="14" id="KW-1185">Reference proteome</keyword>
<comment type="catalytic activity">
    <reaction evidence="1">
        <text>Hydrolysis of terminal non-reducing N-acetyl-D-hexosamine residues in N-acetyl-beta-D-hexosaminides.</text>
        <dbReference type="EC" id="3.2.1.52"/>
    </reaction>
</comment>
<dbReference type="InterPro" id="IPR059177">
    <property type="entry name" value="GH29D-like_dom"/>
</dbReference>
<evidence type="ECO:0000256" key="1">
    <source>
        <dbReference type="ARBA" id="ARBA00001231"/>
    </source>
</evidence>
<keyword evidence="5" id="KW-0326">Glycosidase</keyword>
<feature type="domain" description="GH29D-like beta-sandwich" evidence="12">
    <location>
        <begin position="540"/>
        <end position="589"/>
    </location>
</feature>
<proteinExistence type="inferred from homology"/>
<evidence type="ECO:0000259" key="10">
    <source>
        <dbReference type="Pfam" id="PF00728"/>
    </source>
</evidence>
<dbReference type="GO" id="GO:0016020">
    <property type="term" value="C:membrane"/>
    <property type="evidence" value="ECO:0007669"/>
    <property type="project" value="TreeGrafter"/>
</dbReference>
<dbReference type="RefSeq" id="WP_187761199.1">
    <property type="nucleotide sequence ID" value="NZ_CP061038.1"/>
</dbReference>
<feature type="domain" description="Glycoside hydrolase family 20 catalytic" evidence="10">
    <location>
        <begin position="157"/>
        <end position="497"/>
    </location>
</feature>
<dbReference type="KEGG" id="spap:H3Z74_19505"/>
<dbReference type="Gene3D" id="3.20.20.80">
    <property type="entry name" value="Glycosidases"/>
    <property type="match status" value="1"/>
</dbReference>
<evidence type="ECO:0000313" key="14">
    <source>
        <dbReference type="Proteomes" id="UP000516148"/>
    </source>
</evidence>
<dbReference type="PANTHER" id="PTHR22600:SF57">
    <property type="entry name" value="BETA-N-ACETYLHEXOSAMINIDASE"/>
    <property type="match status" value="1"/>
</dbReference>
<evidence type="ECO:0000313" key="13">
    <source>
        <dbReference type="EMBL" id="QNQ08873.1"/>
    </source>
</evidence>
<feature type="active site" description="Proton donor" evidence="8">
    <location>
        <position position="328"/>
    </location>
</feature>
<comment type="similarity">
    <text evidence="2">Belongs to the glycosyl hydrolase 20 family.</text>
</comment>
<accession>A0A7H0LGS0</accession>
<dbReference type="PANTHER" id="PTHR22600">
    <property type="entry name" value="BETA-HEXOSAMINIDASE"/>
    <property type="match status" value="1"/>
</dbReference>
<protein>
    <recommendedName>
        <fullName evidence="3">beta-N-acetylhexosaminidase</fullName>
        <ecNumber evidence="3">3.2.1.52</ecNumber>
    </recommendedName>
    <alternativeName>
        <fullName evidence="6">Beta-N-acetylhexosaminidase</fullName>
    </alternativeName>
    <alternativeName>
        <fullName evidence="7">N-acetyl-beta-glucosaminidase</fullName>
    </alternativeName>
</protein>
<keyword evidence="9" id="KW-0732">Signal</keyword>
<evidence type="ECO:0000259" key="11">
    <source>
        <dbReference type="Pfam" id="PF02838"/>
    </source>
</evidence>
<dbReference type="InterPro" id="IPR029018">
    <property type="entry name" value="Hex-like_dom2"/>
</dbReference>
<dbReference type="GO" id="GO:0005975">
    <property type="term" value="P:carbohydrate metabolic process"/>
    <property type="evidence" value="ECO:0007669"/>
    <property type="project" value="InterPro"/>
</dbReference>
<dbReference type="AlphaFoldDB" id="A0A7H0LGS0"/>
<feature type="signal peptide" evidence="9">
    <location>
        <begin position="1"/>
        <end position="23"/>
    </location>
</feature>
<dbReference type="PRINTS" id="PR00738">
    <property type="entry name" value="GLHYDRLASE20"/>
</dbReference>
<dbReference type="InterPro" id="IPR017853">
    <property type="entry name" value="GH"/>
</dbReference>
<feature type="domain" description="Beta-hexosaminidase bacterial type N-terminal" evidence="11">
    <location>
        <begin position="35"/>
        <end position="153"/>
    </location>
</feature>
<organism evidence="13 14">
    <name type="scientific">Sphingomonas alpina</name>
    <dbReference type="NCBI Taxonomy" id="653931"/>
    <lineage>
        <taxon>Bacteria</taxon>
        <taxon>Pseudomonadati</taxon>
        <taxon>Pseudomonadota</taxon>
        <taxon>Alphaproteobacteria</taxon>
        <taxon>Sphingomonadales</taxon>
        <taxon>Sphingomonadaceae</taxon>
        <taxon>Sphingomonas</taxon>
    </lineage>
</organism>
<evidence type="ECO:0000256" key="6">
    <source>
        <dbReference type="ARBA" id="ARBA00030512"/>
    </source>
</evidence>
<evidence type="ECO:0000256" key="4">
    <source>
        <dbReference type="ARBA" id="ARBA00022801"/>
    </source>
</evidence>
<sequence length="756" mass="80652">MIQFLPTLPAIVGSFLCTTPVAAQSVVPATAQPVALLPAPQSLTSAEGGFTLTAISGIAIPAGDDGARNAADRLAELLPRTGGPNLSIKPHGTIRFERVPGIAAEGYRLTTSSSGATIRASDDAGLLYGAVTLWQLARPGTGGTFIPAVTIADGPRFRWRGLMLDSARHFQSPEFVKRLLDAMAANKLNTFHWHLVDDQGWRIEIRKYPRLTGVSAWRLPATAPGAPPLPRTGGFYTQEQIREIVAYAGKRGITVVPEIEMPGHALSAIRAYPRLGMGVPLPRGVESDWGVFPWLYNTDEPTFTFLQDVLDEVMALFPSRYIHVGGDEAVKDQWKASPKIQAQMKSLGIGSEDKLQSWFIQRIGRYLAAHDRRLIGWDEILDGGITPDATVMSWRGIDGAVAAAKAGHDAVLSPAPILYLNHRQGVTAAEGTGRGELITLAQVYAFDPAPASIPAEQQRHILGVQGNLWTEHARTEEAAAAAIFPRGAAIAELGWSKAPSDFSDFIRRLAPQMARLSKLGVEPGAAVFRPVTTLSPDGAKAKVILSGQAGLPLRYTIDGTAPGGASPLYSAPLTLTMPTRLRVASILDGAAQPGAIDLNVTAATVRRRDDTELKLCTTGIALRLADDAPAKGPRAAFLTDIGNPCWIYQAAPMDGVRSITIDVGQMPFNFQIGHDVDKIRFRTPATPAGEVEIRDGCEGPKLAVLPLAPAARRPGVTRLTASLKPMSGAHDLCITYTARGVNPLWAIGAVQLVTAP</sequence>
<dbReference type="Pfam" id="PF02838">
    <property type="entry name" value="Glyco_hydro_20b"/>
    <property type="match status" value="1"/>
</dbReference>
<dbReference type="SUPFAM" id="SSF55545">
    <property type="entry name" value="beta-N-acetylhexosaminidase-like domain"/>
    <property type="match status" value="1"/>
</dbReference>
<dbReference type="EC" id="3.2.1.52" evidence="3"/>
<dbReference type="InterPro" id="IPR025705">
    <property type="entry name" value="Beta_hexosaminidase_sua/sub"/>
</dbReference>
<dbReference type="Pfam" id="PF13290">
    <property type="entry name" value="CHB_HEX_C_1"/>
    <property type="match status" value="1"/>
</dbReference>
<evidence type="ECO:0000256" key="5">
    <source>
        <dbReference type="ARBA" id="ARBA00023295"/>
    </source>
</evidence>
<dbReference type="InterPro" id="IPR015883">
    <property type="entry name" value="Glyco_hydro_20_cat"/>
</dbReference>
<reference evidence="13 14" key="1">
    <citation type="submission" date="2020-09" db="EMBL/GenBank/DDBJ databases">
        <title>Sphingomonas sp., a new species isolated from pork steak.</title>
        <authorList>
            <person name="Heidler von Heilborn D."/>
        </authorList>
    </citation>
    <scope>NUCLEOTIDE SEQUENCE [LARGE SCALE GENOMIC DNA]</scope>
    <source>
        <strain evidence="14">S8-3T</strain>
    </source>
</reference>